<keyword evidence="15" id="KW-1185">Reference proteome</keyword>
<dbReference type="VEuPathDB" id="TrichDB:TRFO_06256"/>
<dbReference type="Pfam" id="PF01553">
    <property type="entry name" value="Acyltransferase"/>
    <property type="match status" value="1"/>
</dbReference>
<dbReference type="SUPFAM" id="SSF69593">
    <property type="entry name" value="Glycerol-3-phosphate (1)-acyltransferase"/>
    <property type="match status" value="1"/>
</dbReference>
<dbReference type="AlphaFoldDB" id="A0A1J4K1F8"/>
<keyword evidence="12 14" id="KW-0012">Acyltransferase</keyword>
<evidence type="ECO:0000256" key="5">
    <source>
        <dbReference type="ARBA" id="ARBA00022679"/>
    </source>
</evidence>
<name>A0A1J4K1F8_9EUKA</name>
<dbReference type="GO" id="GO:0008374">
    <property type="term" value="F:O-acyltransferase activity"/>
    <property type="evidence" value="ECO:0007669"/>
    <property type="project" value="InterPro"/>
</dbReference>
<keyword evidence="10" id="KW-0594">Phospholipid biosynthesis</keyword>
<evidence type="ECO:0000256" key="11">
    <source>
        <dbReference type="ARBA" id="ARBA00023264"/>
    </source>
</evidence>
<accession>A0A1J4K1F8</accession>
<dbReference type="CDD" id="cd07991">
    <property type="entry name" value="LPLAT_LPCAT1-like"/>
    <property type="match status" value="1"/>
</dbReference>
<evidence type="ECO:0000256" key="9">
    <source>
        <dbReference type="ARBA" id="ARBA00023136"/>
    </source>
</evidence>
<evidence type="ECO:0000256" key="12">
    <source>
        <dbReference type="ARBA" id="ARBA00023315"/>
    </source>
</evidence>
<keyword evidence="8" id="KW-0443">Lipid metabolism</keyword>
<dbReference type="InterPro" id="IPR045252">
    <property type="entry name" value="LPCAT1-like"/>
</dbReference>
<comment type="pathway">
    <text evidence="2">Lipid metabolism.</text>
</comment>
<protein>
    <submittedName>
        <fullName evidence="14">Acyltransferase family protein</fullName>
    </submittedName>
</protein>
<evidence type="ECO:0000256" key="6">
    <source>
        <dbReference type="ARBA" id="ARBA00022692"/>
    </source>
</evidence>
<dbReference type="PANTHER" id="PTHR23063:SF52">
    <property type="entry name" value="LYSOPHOSPHATIDYLCHOLINE ACYLTRANSFERASE"/>
    <property type="match status" value="1"/>
</dbReference>
<evidence type="ECO:0000313" key="15">
    <source>
        <dbReference type="Proteomes" id="UP000179807"/>
    </source>
</evidence>
<comment type="similarity">
    <text evidence="3">Belongs to the 1-acyl-sn-glycerol-3-phosphate acyltransferase family.</text>
</comment>
<dbReference type="OrthoDB" id="272512at2759"/>
<dbReference type="GeneID" id="94827687"/>
<keyword evidence="5" id="KW-0808">Transferase</keyword>
<comment type="subcellular location">
    <subcellularLocation>
        <location evidence="1">Membrane</location>
    </subcellularLocation>
</comment>
<evidence type="ECO:0000259" key="13">
    <source>
        <dbReference type="SMART" id="SM00563"/>
    </source>
</evidence>
<feature type="domain" description="Phospholipid/glycerol acyltransferase" evidence="13">
    <location>
        <begin position="123"/>
        <end position="230"/>
    </location>
</feature>
<dbReference type="PANTHER" id="PTHR23063">
    <property type="entry name" value="PHOSPHOLIPID ACYLTRANSFERASE"/>
    <property type="match status" value="1"/>
</dbReference>
<keyword evidence="4" id="KW-0444">Lipid biosynthesis</keyword>
<keyword evidence="11" id="KW-1208">Phospholipid metabolism</keyword>
<proteinExistence type="inferred from homology"/>
<evidence type="ECO:0000313" key="14">
    <source>
        <dbReference type="EMBL" id="OHT04794.1"/>
    </source>
</evidence>
<gene>
    <name evidence="14" type="ORF">TRFO_06256</name>
</gene>
<dbReference type="SMART" id="SM00563">
    <property type="entry name" value="PlsC"/>
    <property type="match status" value="1"/>
</dbReference>
<comment type="caution">
    <text evidence="14">The sequence shown here is derived from an EMBL/GenBank/DDBJ whole genome shotgun (WGS) entry which is preliminary data.</text>
</comment>
<sequence>MPLYTSVPIDDPKLHNQTELTRVSEEELRYYITPYPCSLPLKILRVICFFVFLGPIKMIFTFLFLFLYYVTVSFLGTLSPLFHNKREFKTWAGKLTYFSVRACLFSLGIVHISVNGEIHPETRTVVVNHLTMVDPISVLSQAPVSYLVMSSLKGISFFEHTSKIFDIIYVDRSKKEGITAQIQNFQNDPSYLPITIFPEGKITNGECVLGFRSGAFINDTPIQPITLRYKHYLCPRNMASIAWCQDDALEYIFQLFTIPFMTLEVTILDKLDWKGTDVEPAERAKQAELAMANQLGCLALANTNKEIFMKNKKED</sequence>
<reference evidence="14" key="1">
    <citation type="submission" date="2016-10" db="EMBL/GenBank/DDBJ databases">
        <authorList>
            <person name="Benchimol M."/>
            <person name="Almeida L.G."/>
            <person name="Vasconcelos A.T."/>
            <person name="Perreira-Neves A."/>
            <person name="Rosa I.A."/>
            <person name="Tasca T."/>
            <person name="Bogo M.R."/>
            <person name="de Souza W."/>
        </authorList>
    </citation>
    <scope>NUCLEOTIDE SEQUENCE [LARGE SCALE GENOMIC DNA]</scope>
    <source>
        <strain evidence="14">K</strain>
    </source>
</reference>
<dbReference type="EMBL" id="MLAK01000782">
    <property type="protein sequence ID" value="OHT04794.1"/>
    <property type="molecule type" value="Genomic_DNA"/>
</dbReference>
<dbReference type="Proteomes" id="UP000179807">
    <property type="component" value="Unassembled WGS sequence"/>
</dbReference>
<keyword evidence="9" id="KW-0472">Membrane</keyword>
<evidence type="ECO:0000256" key="4">
    <source>
        <dbReference type="ARBA" id="ARBA00022516"/>
    </source>
</evidence>
<evidence type="ECO:0000256" key="10">
    <source>
        <dbReference type="ARBA" id="ARBA00023209"/>
    </source>
</evidence>
<evidence type="ECO:0000256" key="2">
    <source>
        <dbReference type="ARBA" id="ARBA00005189"/>
    </source>
</evidence>
<dbReference type="GO" id="GO:0016020">
    <property type="term" value="C:membrane"/>
    <property type="evidence" value="ECO:0007669"/>
    <property type="project" value="UniProtKB-SubCell"/>
</dbReference>
<evidence type="ECO:0000256" key="7">
    <source>
        <dbReference type="ARBA" id="ARBA00022989"/>
    </source>
</evidence>
<keyword evidence="6" id="KW-0812">Transmembrane</keyword>
<keyword evidence="7" id="KW-1133">Transmembrane helix</keyword>
<dbReference type="InterPro" id="IPR002123">
    <property type="entry name" value="Plipid/glycerol_acylTrfase"/>
</dbReference>
<dbReference type="RefSeq" id="XP_068357930.1">
    <property type="nucleotide sequence ID" value="XM_068492983.1"/>
</dbReference>
<evidence type="ECO:0000256" key="8">
    <source>
        <dbReference type="ARBA" id="ARBA00023098"/>
    </source>
</evidence>
<evidence type="ECO:0000256" key="1">
    <source>
        <dbReference type="ARBA" id="ARBA00004370"/>
    </source>
</evidence>
<organism evidence="14 15">
    <name type="scientific">Tritrichomonas foetus</name>
    <dbReference type="NCBI Taxonomy" id="1144522"/>
    <lineage>
        <taxon>Eukaryota</taxon>
        <taxon>Metamonada</taxon>
        <taxon>Parabasalia</taxon>
        <taxon>Tritrichomonadida</taxon>
        <taxon>Tritrichomonadidae</taxon>
        <taxon>Tritrichomonas</taxon>
    </lineage>
</organism>
<dbReference type="GO" id="GO:0008654">
    <property type="term" value="P:phospholipid biosynthetic process"/>
    <property type="evidence" value="ECO:0007669"/>
    <property type="project" value="UniProtKB-KW"/>
</dbReference>
<evidence type="ECO:0000256" key="3">
    <source>
        <dbReference type="ARBA" id="ARBA00008655"/>
    </source>
</evidence>